<dbReference type="Gene3D" id="1.25.40.10">
    <property type="entry name" value="Tetratricopeptide repeat domain"/>
    <property type="match status" value="2"/>
</dbReference>
<comment type="caution">
    <text evidence="3">The sequence shown here is derived from an EMBL/GenBank/DDBJ whole genome shotgun (WGS) entry which is preliminary data.</text>
</comment>
<organism evidence="3 4">
    <name type="scientific">Arcticibacter pallidicorallinus</name>
    <dbReference type="NCBI Taxonomy" id="1259464"/>
    <lineage>
        <taxon>Bacteria</taxon>
        <taxon>Pseudomonadati</taxon>
        <taxon>Bacteroidota</taxon>
        <taxon>Sphingobacteriia</taxon>
        <taxon>Sphingobacteriales</taxon>
        <taxon>Sphingobacteriaceae</taxon>
        <taxon>Arcticibacter</taxon>
    </lineage>
</organism>
<accession>A0A2T0U7I6</accession>
<feature type="signal peptide" evidence="2">
    <location>
        <begin position="1"/>
        <end position="20"/>
    </location>
</feature>
<dbReference type="SUPFAM" id="SSF48452">
    <property type="entry name" value="TPR-like"/>
    <property type="match status" value="2"/>
</dbReference>
<evidence type="ECO:0000256" key="1">
    <source>
        <dbReference type="SAM" id="Phobius"/>
    </source>
</evidence>
<dbReference type="RefSeq" id="WP_146133098.1">
    <property type="nucleotide sequence ID" value="NZ_PVTH01000003.1"/>
</dbReference>
<keyword evidence="2" id="KW-0732">Signal</keyword>
<keyword evidence="1" id="KW-0472">Membrane</keyword>
<sequence>MKILCLAIALFFFLPSLSSGQVVTDSVELIVPDVASPDDPQAKIKAIRATIASLNHDTQLVEEGDLRIALSEIMFKEGWSKKAFSELMTAEMLFHKAGDSEKREAAISRMAAFYKANNALAEAEKYYTLLLQVQETQQKFAEAAKTASVLAGVLMKREDVKKASGYLHTIIDNKYDVPNDKSTLADAYVKLAEIRRVQKKYKQAESLILKKALGLYRSADNQVGRVNCFDVLGHIYLEQKRHSEAKWFFIQANTLARNLNDEKGVVASLVNLSRVKVAIKDYSLAARDLKEAGAIAARLNNLSLLAEVKEGYANYYSRTGNKTAARSSERSSAKLTDSVSRMMTSQAESAHTAQVVANEPVAPILVSREEPQIQKNYTLEIAAAIFSILLLCAFLLKRKKEKGNNL</sequence>
<proteinExistence type="predicted"/>
<dbReference type="EMBL" id="PVTH01000003">
    <property type="protein sequence ID" value="PRY53874.1"/>
    <property type="molecule type" value="Genomic_DNA"/>
</dbReference>
<keyword evidence="4" id="KW-1185">Reference proteome</keyword>
<name>A0A2T0U7I6_9SPHI</name>
<dbReference type="InterPro" id="IPR011990">
    <property type="entry name" value="TPR-like_helical_dom_sf"/>
</dbReference>
<evidence type="ECO:0000313" key="4">
    <source>
        <dbReference type="Proteomes" id="UP000238034"/>
    </source>
</evidence>
<dbReference type="OrthoDB" id="789253at2"/>
<feature type="transmembrane region" description="Helical" evidence="1">
    <location>
        <begin position="377"/>
        <end position="396"/>
    </location>
</feature>
<reference evidence="3 4" key="1">
    <citation type="submission" date="2018-03" db="EMBL/GenBank/DDBJ databases">
        <title>Genomic Encyclopedia of Type Strains, Phase III (KMG-III): the genomes of soil and plant-associated and newly described type strains.</title>
        <authorList>
            <person name="Whitman W."/>
        </authorList>
    </citation>
    <scope>NUCLEOTIDE SEQUENCE [LARGE SCALE GENOMIC DNA]</scope>
    <source>
        <strain evidence="3 4">CGMCC 1.9313</strain>
    </source>
</reference>
<evidence type="ECO:0000313" key="3">
    <source>
        <dbReference type="EMBL" id="PRY53874.1"/>
    </source>
</evidence>
<dbReference type="Proteomes" id="UP000238034">
    <property type="component" value="Unassembled WGS sequence"/>
</dbReference>
<gene>
    <name evidence="3" type="ORF">B0I27_103347</name>
</gene>
<dbReference type="AlphaFoldDB" id="A0A2T0U7I6"/>
<keyword evidence="1" id="KW-0812">Transmembrane</keyword>
<evidence type="ECO:0008006" key="5">
    <source>
        <dbReference type="Google" id="ProtNLM"/>
    </source>
</evidence>
<keyword evidence="1" id="KW-1133">Transmembrane helix</keyword>
<evidence type="ECO:0000256" key="2">
    <source>
        <dbReference type="SAM" id="SignalP"/>
    </source>
</evidence>
<feature type="chain" id="PRO_5015467918" description="Tetratricopeptide repeat protein" evidence="2">
    <location>
        <begin position="21"/>
        <end position="406"/>
    </location>
</feature>
<protein>
    <recommendedName>
        <fullName evidence="5">Tetratricopeptide repeat protein</fullName>
    </recommendedName>
</protein>